<name>A0A022PX82_ERYGU</name>
<dbReference type="EMBL" id="KI632253">
    <property type="protein sequence ID" value="EYU20952.1"/>
    <property type="molecule type" value="Genomic_DNA"/>
</dbReference>
<keyword evidence="2" id="KW-1185">Reference proteome</keyword>
<organism evidence="1 2">
    <name type="scientific">Erythranthe guttata</name>
    <name type="common">Yellow monkey flower</name>
    <name type="synonym">Mimulus guttatus</name>
    <dbReference type="NCBI Taxonomy" id="4155"/>
    <lineage>
        <taxon>Eukaryota</taxon>
        <taxon>Viridiplantae</taxon>
        <taxon>Streptophyta</taxon>
        <taxon>Embryophyta</taxon>
        <taxon>Tracheophyta</taxon>
        <taxon>Spermatophyta</taxon>
        <taxon>Magnoliopsida</taxon>
        <taxon>eudicotyledons</taxon>
        <taxon>Gunneridae</taxon>
        <taxon>Pentapetalae</taxon>
        <taxon>asterids</taxon>
        <taxon>lamiids</taxon>
        <taxon>Lamiales</taxon>
        <taxon>Phrymaceae</taxon>
        <taxon>Erythranthe</taxon>
    </lineage>
</organism>
<dbReference type="Proteomes" id="UP000030748">
    <property type="component" value="Unassembled WGS sequence"/>
</dbReference>
<protein>
    <submittedName>
        <fullName evidence="1">Uncharacterized protein</fullName>
    </submittedName>
</protein>
<evidence type="ECO:0000313" key="1">
    <source>
        <dbReference type="EMBL" id="EYU20952.1"/>
    </source>
</evidence>
<feature type="non-terminal residue" evidence="1">
    <location>
        <position position="12"/>
    </location>
</feature>
<proteinExistence type="predicted"/>
<accession>A0A022PX82</accession>
<reference evidence="1 2" key="1">
    <citation type="journal article" date="2013" name="Proc. Natl. Acad. Sci. U.S.A.">
        <title>Fine-scale variation in meiotic recombination in Mimulus inferred from population shotgun sequencing.</title>
        <authorList>
            <person name="Hellsten U."/>
            <person name="Wright K.M."/>
            <person name="Jenkins J."/>
            <person name="Shu S."/>
            <person name="Yuan Y."/>
            <person name="Wessler S.R."/>
            <person name="Schmutz J."/>
            <person name="Willis J.H."/>
            <person name="Rokhsar D.S."/>
        </authorList>
    </citation>
    <scope>NUCLEOTIDE SEQUENCE [LARGE SCALE GENOMIC DNA]</scope>
    <source>
        <strain evidence="2">cv. DUN x IM62</strain>
    </source>
</reference>
<sequence length="12" mass="1322">PVKAVLESQSQH</sequence>
<feature type="non-terminal residue" evidence="1">
    <location>
        <position position="1"/>
    </location>
</feature>
<evidence type="ECO:0000313" key="2">
    <source>
        <dbReference type="Proteomes" id="UP000030748"/>
    </source>
</evidence>
<gene>
    <name evidence="1" type="ORF">MIMGU_mgv1a0233151mg</name>
</gene>